<sequence length="55" mass="6719">MQYYKGTKFAEIPAFAKMAYLLWIPFDKEMKMKFYVSPEWFHSVTNIEKLCEIFK</sequence>
<reference evidence="1 2" key="1">
    <citation type="journal article" date="2023" name="Int. J. Syst. Evol. Microbiol.">
        <title>Winogradskyella bathintestinalis sp. nov., isolated from the intestine of the deep-sea loosejaw dragonfish, Malacosteus niger.</title>
        <authorList>
            <person name="Uniacke-Lowe S."/>
            <person name="Johnson C.N."/>
            <person name="Stanton C."/>
            <person name="Hill C."/>
            <person name="Ross P."/>
        </authorList>
    </citation>
    <scope>NUCLEOTIDE SEQUENCE [LARGE SCALE GENOMIC DNA]</scope>
    <source>
        <strain evidence="1 2">APC 3343</strain>
    </source>
</reference>
<dbReference type="RefSeq" id="WP_290205498.1">
    <property type="nucleotide sequence ID" value="NZ_JASDDK010000001.1"/>
</dbReference>
<dbReference type="EMBL" id="JASDDK010000001">
    <property type="protein sequence ID" value="MDN3491806.1"/>
    <property type="molecule type" value="Genomic_DNA"/>
</dbReference>
<organism evidence="1 2">
    <name type="scientific">Winogradskyella bathintestinalis</name>
    <dbReference type="NCBI Taxonomy" id="3035208"/>
    <lineage>
        <taxon>Bacteria</taxon>
        <taxon>Pseudomonadati</taxon>
        <taxon>Bacteroidota</taxon>
        <taxon>Flavobacteriia</taxon>
        <taxon>Flavobacteriales</taxon>
        <taxon>Flavobacteriaceae</taxon>
        <taxon>Winogradskyella</taxon>
    </lineage>
</organism>
<proteinExistence type="predicted"/>
<accession>A0ABT7ZS13</accession>
<gene>
    <name evidence="1" type="ORF">QMA06_03665</name>
</gene>
<protein>
    <submittedName>
        <fullName evidence="1">Uncharacterized protein</fullName>
    </submittedName>
</protein>
<dbReference type="Proteomes" id="UP001231197">
    <property type="component" value="Unassembled WGS sequence"/>
</dbReference>
<keyword evidence="2" id="KW-1185">Reference proteome</keyword>
<evidence type="ECO:0000313" key="2">
    <source>
        <dbReference type="Proteomes" id="UP001231197"/>
    </source>
</evidence>
<evidence type="ECO:0000313" key="1">
    <source>
        <dbReference type="EMBL" id="MDN3491806.1"/>
    </source>
</evidence>
<comment type="caution">
    <text evidence="1">The sequence shown here is derived from an EMBL/GenBank/DDBJ whole genome shotgun (WGS) entry which is preliminary data.</text>
</comment>
<name>A0ABT7ZS13_9FLAO</name>